<comment type="caution">
    <text evidence="1">The sequence shown here is derived from an EMBL/GenBank/DDBJ whole genome shotgun (WGS) entry which is preliminary data.</text>
</comment>
<dbReference type="Proteomes" id="UP000664628">
    <property type="component" value="Unassembled WGS sequence"/>
</dbReference>
<organism evidence="1 2">
    <name type="scientific">Fibrella forsythiae</name>
    <dbReference type="NCBI Taxonomy" id="2817061"/>
    <lineage>
        <taxon>Bacteria</taxon>
        <taxon>Pseudomonadati</taxon>
        <taxon>Bacteroidota</taxon>
        <taxon>Cytophagia</taxon>
        <taxon>Cytophagales</taxon>
        <taxon>Spirosomataceae</taxon>
        <taxon>Fibrella</taxon>
    </lineage>
</organism>
<protein>
    <recommendedName>
        <fullName evidence="3">Tetratricopeptide repeat protein</fullName>
    </recommendedName>
</protein>
<accession>A0ABS3JRY6</accession>
<dbReference type="RefSeq" id="WP_207331608.1">
    <property type="nucleotide sequence ID" value="NZ_JAFMYW010000008.1"/>
</dbReference>
<name>A0ABS3JRY6_9BACT</name>
<dbReference type="EMBL" id="JAFMYW010000008">
    <property type="protein sequence ID" value="MBO0951662.1"/>
    <property type="molecule type" value="Genomic_DNA"/>
</dbReference>
<evidence type="ECO:0000313" key="1">
    <source>
        <dbReference type="EMBL" id="MBO0951662.1"/>
    </source>
</evidence>
<gene>
    <name evidence="1" type="ORF">J2I46_23970</name>
</gene>
<keyword evidence="2" id="KW-1185">Reference proteome</keyword>
<reference evidence="1 2" key="1">
    <citation type="submission" date="2021-03" db="EMBL/GenBank/DDBJ databases">
        <title>Fibrella sp. HMF5405 genome sequencing and assembly.</title>
        <authorList>
            <person name="Kang H."/>
            <person name="Kim H."/>
            <person name="Bae S."/>
            <person name="Joh K."/>
        </authorList>
    </citation>
    <scope>NUCLEOTIDE SEQUENCE [LARGE SCALE GENOMIC DNA]</scope>
    <source>
        <strain evidence="1 2">HMF5405</strain>
    </source>
</reference>
<sequence>MPPIDKETFSYWVTHPNDLTAADFQQLQDSLTEYPYCQALYTLTAKAASMHQKGQTVPYVRRAAAHALSRNALRKLIDNEFQWSDNLLLKLNELASRQVPIPDDYQHESYALYRNKPGVAGSMPMSLLSIPKLAFNNPDSFSIAESTPPVDDPTLAEEAIHAELALEEQVNADEESADARQRMMDEDRKRQLEIIENFIRNEPRIAPVRGRLGEPAEQEDLALRSQPAPIAGGLVTESFAKILCKQGKYSKAIEIYEKLALKNPEKSAYFAAKISEIKEAQPIADR</sequence>
<evidence type="ECO:0008006" key="3">
    <source>
        <dbReference type="Google" id="ProtNLM"/>
    </source>
</evidence>
<proteinExistence type="predicted"/>
<evidence type="ECO:0000313" key="2">
    <source>
        <dbReference type="Proteomes" id="UP000664628"/>
    </source>
</evidence>